<name>A0ABD1B5Y3_CARAN</name>
<evidence type="ECO:0000259" key="1">
    <source>
        <dbReference type="PROSITE" id="PS51806"/>
    </source>
</evidence>
<protein>
    <submittedName>
        <fullName evidence="2">Protein RESPONSE TO ABA AND SALT 1</fullName>
    </submittedName>
</protein>
<dbReference type="PANTHER" id="PTHR46354">
    <property type="entry name" value="DOG1 DOMAIN-CONTAINING PROTEIN"/>
    <property type="match status" value="1"/>
</dbReference>
<dbReference type="Gene3D" id="1.20.120.1490">
    <property type="match status" value="1"/>
</dbReference>
<evidence type="ECO:0000313" key="2">
    <source>
        <dbReference type="EMBL" id="KAL1214204.1"/>
    </source>
</evidence>
<dbReference type="PROSITE" id="PS51806">
    <property type="entry name" value="DOG1"/>
    <property type="match status" value="1"/>
</dbReference>
<accession>A0ABD1B5Y3</accession>
<comment type="caution">
    <text evidence="2">The sequence shown here is derived from an EMBL/GenBank/DDBJ whole genome shotgun (WGS) entry which is preliminary data.</text>
</comment>
<proteinExistence type="predicted"/>
<dbReference type="Proteomes" id="UP001558713">
    <property type="component" value="Unassembled WGS sequence"/>
</dbReference>
<evidence type="ECO:0000313" key="3">
    <source>
        <dbReference type="Proteomes" id="UP001558713"/>
    </source>
</evidence>
<dbReference type="Pfam" id="PF14144">
    <property type="entry name" value="DOG1"/>
    <property type="match status" value="1"/>
</dbReference>
<keyword evidence="3" id="KW-1185">Reference proteome</keyword>
<dbReference type="PANTHER" id="PTHR46354:SF1">
    <property type="entry name" value="PROTEIN RESPONSE TO ABA AND SALT 1-RELATED"/>
    <property type="match status" value="1"/>
</dbReference>
<feature type="domain" description="DOG1" evidence="1">
    <location>
        <begin position="7"/>
        <end position="232"/>
    </location>
</feature>
<organism evidence="2 3">
    <name type="scientific">Cardamine amara subsp. amara</name>
    <dbReference type="NCBI Taxonomy" id="228776"/>
    <lineage>
        <taxon>Eukaryota</taxon>
        <taxon>Viridiplantae</taxon>
        <taxon>Streptophyta</taxon>
        <taxon>Embryophyta</taxon>
        <taxon>Tracheophyta</taxon>
        <taxon>Spermatophyta</taxon>
        <taxon>Magnoliopsida</taxon>
        <taxon>eudicotyledons</taxon>
        <taxon>Gunneridae</taxon>
        <taxon>Pentapetalae</taxon>
        <taxon>rosids</taxon>
        <taxon>malvids</taxon>
        <taxon>Brassicales</taxon>
        <taxon>Brassicaceae</taxon>
        <taxon>Cardamineae</taxon>
        <taxon>Cardamine</taxon>
    </lineage>
</organism>
<reference evidence="2 3" key="1">
    <citation type="submission" date="2024-04" db="EMBL/GenBank/DDBJ databases">
        <title>Genome assembly C_amara_ONT_v2.</title>
        <authorList>
            <person name="Yant L."/>
            <person name="Moore C."/>
            <person name="Slenker M."/>
        </authorList>
    </citation>
    <scope>NUCLEOTIDE SEQUENCE [LARGE SCALE GENOMIC DNA]</scope>
    <source>
        <tissue evidence="2">Leaf</tissue>
    </source>
</reference>
<dbReference type="AlphaFoldDB" id="A0ABD1B5Y3"/>
<gene>
    <name evidence="2" type="ORF">V5N11_034736</name>
</gene>
<dbReference type="EMBL" id="JBANAX010000321">
    <property type="protein sequence ID" value="KAL1214204.1"/>
    <property type="molecule type" value="Genomic_DNA"/>
</dbReference>
<sequence length="234" mass="26344">MPLTSSTQSFTSFVNAWLIRHRYFVEQLMCASSFDETNGTTLEDQQSLVTQFLSHCLQYYQEKSDAVSAAGDNVFTFFCPPWFNSYAKLILWVGDFKPSLVFKLTATSVNDLTSHQQERISTLRSETRRRERDVMRDYALVQQSVADPPVMLAARRVGAVGMVDGEESDLEEAIEVLKAGMAAAMNNADQLRCSTVAKVVEILTPSQAIKVLRTMGQLHLRLRELNLERVHEGA</sequence>
<dbReference type="InterPro" id="IPR025422">
    <property type="entry name" value="TGA_domain"/>
</dbReference>
<dbReference type="InterPro" id="IPR051886">
    <property type="entry name" value="Seed_Dev/Stress_Resp_Reg"/>
</dbReference>